<keyword evidence="2" id="KW-1185">Reference proteome</keyword>
<dbReference type="GO" id="GO:0006400">
    <property type="term" value="P:tRNA modification"/>
    <property type="evidence" value="ECO:0007669"/>
    <property type="project" value="InterPro"/>
</dbReference>
<evidence type="ECO:0000313" key="2">
    <source>
        <dbReference type="Proteomes" id="UP000036681"/>
    </source>
</evidence>
<dbReference type="InterPro" id="IPR036511">
    <property type="entry name" value="TGT-like_sf"/>
</dbReference>
<dbReference type="Proteomes" id="UP000036681">
    <property type="component" value="Unplaced"/>
</dbReference>
<name>A0A0M3IVD3_ASCLU</name>
<reference evidence="3" key="1">
    <citation type="submission" date="2017-02" db="UniProtKB">
        <authorList>
            <consortium name="WormBaseParasite"/>
        </authorList>
    </citation>
    <scope>IDENTIFICATION</scope>
</reference>
<feature type="compositionally biased region" description="Low complexity" evidence="1">
    <location>
        <begin position="108"/>
        <end position="122"/>
    </location>
</feature>
<protein>
    <submittedName>
        <fullName evidence="3">Uncharacterized protein</fullName>
    </submittedName>
</protein>
<dbReference type="AlphaFoldDB" id="A0A0M3IVD3"/>
<sequence length="243" mass="26991">METLLDYDTPRECTNKRLTKAVTRTLRFFNETLELSTPLKKPTVVSLGGGFSGFHRERCATELGQSSHASAFAIDLMQFANRPSAKYSREQRRAAKRKAAKCLKECSESSSSKGNGSQSVQNEDSIQNGGNAGSQSNFSEQARNVDCDQVKKDHDLMQQAKQTSSTEIASIFDEMEIEQLLTRVLVSIDLFDSAYAILLAEQGQMMMLNKEFPVDASFSILDFNDKKESDLISVFSVNTVILS</sequence>
<evidence type="ECO:0000313" key="3">
    <source>
        <dbReference type="WBParaSite" id="ALUE_0002271101-mRNA-1"/>
    </source>
</evidence>
<feature type="compositionally biased region" description="Polar residues" evidence="1">
    <location>
        <begin position="123"/>
        <end position="139"/>
    </location>
</feature>
<accession>A0A0M3IVD3</accession>
<dbReference type="WBParaSite" id="ALUE_0002271101-mRNA-1">
    <property type="protein sequence ID" value="ALUE_0002271101-mRNA-1"/>
    <property type="gene ID" value="ALUE_0002271101"/>
</dbReference>
<organism evidence="2 3">
    <name type="scientific">Ascaris lumbricoides</name>
    <name type="common">Giant roundworm</name>
    <dbReference type="NCBI Taxonomy" id="6252"/>
    <lineage>
        <taxon>Eukaryota</taxon>
        <taxon>Metazoa</taxon>
        <taxon>Ecdysozoa</taxon>
        <taxon>Nematoda</taxon>
        <taxon>Chromadorea</taxon>
        <taxon>Rhabditida</taxon>
        <taxon>Spirurina</taxon>
        <taxon>Ascaridomorpha</taxon>
        <taxon>Ascaridoidea</taxon>
        <taxon>Ascarididae</taxon>
        <taxon>Ascaris</taxon>
    </lineage>
</organism>
<feature type="region of interest" description="Disordered" evidence="1">
    <location>
        <begin position="107"/>
        <end position="139"/>
    </location>
</feature>
<dbReference type="Gene3D" id="3.20.20.105">
    <property type="entry name" value="Queuine tRNA-ribosyltransferase-like"/>
    <property type="match status" value="1"/>
</dbReference>
<proteinExistence type="predicted"/>
<evidence type="ECO:0000256" key="1">
    <source>
        <dbReference type="SAM" id="MobiDB-lite"/>
    </source>
</evidence>